<proteinExistence type="predicted"/>
<evidence type="ECO:0000256" key="5">
    <source>
        <dbReference type="ARBA" id="ARBA00023136"/>
    </source>
</evidence>
<sequence>MPGAGRPCPGFPPKASPLGRSFSSPLFQDVVQAIHPGRRRPPAERSVPVKETSASRKAKGKGLSSFRFPHSYVIIFGIIVLVAILSYIVPAGQFDRAVDAASGREVVVPGTFRYVEQNPVTPFRLFVNIQEGFVGAADIIFFIIFAYGFVYMLIKNGTFDALIGALLRVFGSKVSILIPVCMVLFIFLGSTVGILEETYGMIPIFIGLAVAMGYDAIVGSAMVYVGAATGFAAATLNPFTIGVAQKVAGVEYGSGIWYRVLCAVVFGGIAIGYTMWYAHRVKKDPTKSIVYGEKRELASSSDRARLVETRATGRQKLCGVLFLATIGLLLFGTVNYGWYINELAGLFVVMMIVVGLVGGFGPSQIAAAFLEAAKGVLYGALAVGISRGILIVMNEACITDTIVYALSSLLAKTSGYVSAVGMLVMQNIVNFFIPSGSGQAAVTMPLMAPVSDMIGLSRQTAVLAFQFGDGFSNMFWPTSVCTMCGIMNIPVNKWYKFIAPMFGLMFLAQVLLMCGAVAIGYV</sequence>
<accession>A0A923IB85</accession>
<reference evidence="8" key="1">
    <citation type="submission" date="2020-08" db="EMBL/GenBank/DDBJ databases">
        <title>Genome public.</title>
        <authorList>
            <person name="Liu C."/>
            <person name="Sun Q."/>
        </authorList>
    </citation>
    <scope>NUCLEOTIDE SEQUENCE</scope>
    <source>
        <strain evidence="8">BX8</strain>
    </source>
</reference>
<keyword evidence="9" id="KW-1185">Reference proteome</keyword>
<evidence type="ECO:0000256" key="2">
    <source>
        <dbReference type="ARBA" id="ARBA00022475"/>
    </source>
</evidence>
<feature type="transmembrane region" description="Helical" evidence="7">
    <location>
        <begin position="224"/>
        <end position="244"/>
    </location>
</feature>
<keyword evidence="5 7" id="KW-0472">Membrane</keyword>
<dbReference type="Pfam" id="PF03606">
    <property type="entry name" value="DcuC"/>
    <property type="match status" value="1"/>
</dbReference>
<feature type="transmembrane region" description="Helical" evidence="7">
    <location>
        <begin position="71"/>
        <end position="89"/>
    </location>
</feature>
<gene>
    <name evidence="8" type="ORF">H8S23_09280</name>
</gene>
<dbReference type="Proteomes" id="UP000659630">
    <property type="component" value="Unassembled WGS sequence"/>
</dbReference>
<keyword evidence="3 7" id="KW-0812">Transmembrane</keyword>
<protein>
    <submittedName>
        <fullName evidence="8">YfcC family protein</fullName>
    </submittedName>
</protein>
<evidence type="ECO:0000313" key="8">
    <source>
        <dbReference type="EMBL" id="MBC5581698.1"/>
    </source>
</evidence>
<feature type="transmembrane region" description="Helical" evidence="7">
    <location>
        <begin position="375"/>
        <end position="393"/>
    </location>
</feature>
<evidence type="ECO:0000313" key="9">
    <source>
        <dbReference type="Proteomes" id="UP000659630"/>
    </source>
</evidence>
<feature type="transmembrane region" description="Helical" evidence="7">
    <location>
        <begin position="317"/>
        <end position="338"/>
    </location>
</feature>
<dbReference type="InterPro" id="IPR018385">
    <property type="entry name" value="C4_dicarb_anaerob_car-like"/>
</dbReference>
<feature type="transmembrane region" description="Helical" evidence="7">
    <location>
        <begin position="200"/>
        <end position="217"/>
    </location>
</feature>
<name>A0A923IB85_9FIRM</name>
<evidence type="ECO:0000256" key="3">
    <source>
        <dbReference type="ARBA" id="ARBA00022692"/>
    </source>
</evidence>
<feature type="transmembrane region" description="Helical" evidence="7">
    <location>
        <begin position="133"/>
        <end position="154"/>
    </location>
</feature>
<evidence type="ECO:0000256" key="4">
    <source>
        <dbReference type="ARBA" id="ARBA00022989"/>
    </source>
</evidence>
<keyword evidence="4 7" id="KW-1133">Transmembrane helix</keyword>
<dbReference type="InterPro" id="IPR051679">
    <property type="entry name" value="DASS-Related_Transporters"/>
</dbReference>
<feature type="transmembrane region" description="Helical" evidence="7">
    <location>
        <begin position="344"/>
        <end position="363"/>
    </location>
</feature>
<dbReference type="PANTHER" id="PTHR43652:SF6">
    <property type="entry name" value="ARGININE REPRESSOR"/>
    <property type="match status" value="1"/>
</dbReference>
<evidence type="ECO:0000256" key="1">
    <source>
        <dbReference type="ARBA" id="ARBA00004651"/>
    </source>
</evidence>
<dbReference type="GO" id="GO:0005886">
    <property type="term" value="C:plasma membrane"/>
    <property type="evidence" value="ECO:0007669"/>
    <property type="project" value="UniProtKB-SubCell"/>
</dbReference>
<feature type="transmembrane region" description="Helical" evidence="7">
    <location>
        <begin position="497"/>
        <end position="521"/>
    </location>
</feature>
<feature type="transmembrane region" description="Helical" evidence="7">
    <location>
        <begin position="413"/>
        <end position="433"/>
    </location>
</feature>
<feature type="region of interest" description="Disordered" evidence="6">
    <location>
        <begin position="1"/>
        <end position="22"/>
    </location>
</feature>
<evidence type="ECO:0000256" key="7">
    <source>
        <dbReference type="SAM" id="Phobius"/>
    </source>
</evidence>
<keyword evidence="2" id="KW-1003">Cell membrane</keyword>
<evidence type="ECO:0000256" key="6">
    <source>
        <dbReference type="SAM" id="MobiDB-lite"/>
    </source>
</evidence>
<dbReference type="PANTHER" id="PTHR43652">
    <property type="entry name" value="BASIC AMINO ACID ANTIPORTER YFCC-RELATED"/>
    <property type="match status" value="1"/>
</dbReference>
<feature type="transmembrane region" description="Helical" evidence="7">
    <location>
        <begin position="174"/>
        <end position="194"/>
    </location>
</feature>
<comment type="subcellular location">
    <subcellularLocation>
        <location evidence="1">Cell membrane</location>
        <topology evidence="1">Multi-pass membrane protein</topology>
    </subcellularLocation>
</comment>
<comment type="caution">
    <text evidence="8">The sequence shown here is derived from an EMBL/GenBank/DDBJ whole genome shotgun (WGS) entry which is preliminary data.</text>
</comment>
<dbReference type="AlphaFoldDB" id="A0A923IB85"/>
<feature type="transmembrane region" description="Helical" evidence="7">
    <location>
        <begin position="256"/>
        <end position="278"/>
    </location>
</feature>
<dbReference type="EMBL" id="JACONZ010000003">
    <property type="protein sequence ID" value="MBC5581698.1"/>
    <property type="molecule type" value="Genomic_DNA"/>
</dbReference>
<organism evidence="8 9">
    <name type="scientific">Anaerofilum hominis</name>
    <dbReference type="NCBI Taxonomy" id="2763016"/>
    <lineage>
        <taxon>Bacteria</taxon>
        <taxon>Bacillati</taxon>
        <taxon>Bacillota</taxon>
        <taxon>Clostridia</taxon>
        <taxon>Eubacteriales</taxon>
        <taxon>Oscillospiraceae</taxon>
        <taxon>Anaerofilum</taxon>
    </lineage>
</organism>